<name>A0A1S8N4W1_CLOSA</name>
<sequence>MKKKVLIYPFSNKFFPVMKAMINKTDEYEIVSTVTPKTWFLAGEKDDVSKINNSDYLGIDISNNFIEEIERCDTVIIANCNNEKIMYNDIVDKIKTSIKFNKNIICCFELENKDILEINKLSQKSNVKFEYLNELYKSPKEIEMLEQQEVDKHARMCKIDSTIIFVGKLLDELESTFSLVSISEKYKKQGYEVVTISLNNNCRILDYLSFPNSIFELNISIERKIVLFNYFIKEIEKKYRPDLIVIQLPGGMMKYSNILTNGFGVYPYLISQAISSDYFVLVTPFNEMEEELFHEKLNECFWHRFGFKIDMINMLNTALDVSSSIEQDKVILNHLPVGNVDKIISKNFQNSKISVFNPLNNTDCENMFRESISTLTKYVNIV</sequence>
<dbReference type="AlphaFoldDB" id="A0A1S8N4W1"/>
<dbReference type="Proteomes" id="UP000191154">
    <property type="component" value="Unassembled WGS sequence"/>
</dbReference>
<comment type="caution">
    <text evidence="1">The sequence shown here is derived from an EMBL/GenBank/DDBJ whole genome shotgun (WGS) entry which is preliminary data.</text>
</comment>
<gene>
    <name evidence="1" type="ORF">CLOSAC_28790</name>
</gene>
<dbReference type="EMBL" id="LZYZ01000005">
    <property type="protein sequence ID" value="OOM11321.1"/>
    <property type="molecule type" value="Genomic_DNA"/>
</dbReference>
<reference evidence="1 2" key="1">
    <citation type="submission" date="2016-05" db="EMBL/GenBank/DDBJ databases">
        <title>Microbial solvent formation.</title>
        <authorList>
            <person name="Poehlein A."/>
            <person name="Montoya Solano J.D."/>
            <person name="Flitsch S."/>
            <person name="Krabben P."/>
            <person name="Duerre P."/>
            <person name="Daniel R."/>
        </authorList>
    </citation>
    <scope>NUCLEOTIDE SEQUENCE [LARGE SCALE GENOMIC DNA]</scope>
    <source>
        <strain evidence="1 2">L1-8</strain>
    </source>
</reference>
<evidence type="ECO:0000313" key="1">
    <source>
        <dbReference type="EMBL" id="OOM11321.1"/>
    </source>
</evidence>
<organism evidence="1 2">
    <name type="scientific">Clostridium saccharobutylicum</name>
    <dbReference type="NCBI Taxonomy" id="169679"/>
    <lineage>
        <taxon>Bacteria</taxon>
        <taxon>Bacillati</taxon>
        <taxon>Bacillota</taxon>
        <taxon>Clostridia</taxon>
        <taxon>Eubacteriales</taxon>
        <taxon>Clostridiaceae</taxon>
        <taxon>Clostridium</taxon>
    </lineage>
</organism>
<evidence type="ECO:0000313" key="2">
    <source>
        <dbReference type="Proteomes" id="UP000191154"/>
    </source>
</evidence>
<proteinExistence type="predicted"/>
<dbReference type="NCBIfam" id="TIGR04066">
    <property type="entry name" value="nat_prod_clost"/>
    <property type="match status" value="1"/>
</dbReference>
<evidence type="ECO:0008006" key="3">
    <source>
        <dbReference type="Google" id="ProtNLM"/>
    </source>
</evidence>
<dbReference type="InterPro" id="IPR023823">
    <property type="entry name" value="CHP04066_peptide_maturation"/>
</dbReference>
<dbReference type="RefSeq" id="WP_077865982.1">
    <property type="nucleotide sequence ID" value="NZ_LZYZ01000005.1"/>
</dbReference>
<protein>
    <recommendedName>
        <fullName evidence="3">Peptide maturation system protein</fullName>
    </recommendedName>
</protein>
<accession>A0A1S8N4W1</accession>